<name>A0A4P7L163_9GAMM</name>
<gene>
    <name evidence="1" type="ORF">ArsFIN_23020</name>
</gene>
<protein>
    <submittedName>
        <fullName evidence="1">Uncharacterized protein</fullName>
    </submittedName>
</protein>
<dbReference type="Proteomes" id="UP000295134">
    <property type="component" value="Chromosome"/>
</dbReference>
<reference evidence="1 2" key="1">
    <citation type="submission" date="2019-03" db="EMBL/GenBank/DDBJ databases">
        <title>Long-read sequencing reveals hyperdense prophage content in a complex bacterial symbiont genome.</title>
        <authorList>
            <person name="Frost C.L."/>
            <person name="Siozios S."/>
            <person name="Nadal-Jimenez P."/>
            <person name="Brockhurst M.A."/>
            <person name="King K.C."/>
            <person name="Darby A.C."/>
            <person name="Hurst G.D.D."/>
        </authorList>
    </citation>
    <scope>NUCLEOTIDE SEQUENCE [LARGE SCALE GENOMIC DNA]</scope>
    <source>
        <strain evidence="1 2">FIN</strain>
    </source>
</reference>
<accession>A0A4P7L163</accession>
<evidence type="ECO:0000313" key="2">
    <source>
        <dbReference type="Proteomes" id="UP000295134"/>
    </source>
</evidence>
<dbReference type="EMBL" id="CP038613">
    <property type="protein sequence ID" value="QBY43734.1"/>
    <property type="molecule type" value="Genomic_DNA"/>
</dbReference>
<dbReference type="AlphaFoldDB" id="A0A4P7L163"/>
<dbReference type="KEGG" id="ans:ArsFIN_23020"/>
<proteinExistence type="predicted"/>
<organism evidence="1 2">
    <name type="scientific">Arsenophonus nasoniae</name>
    <name type="common">son-killer infecting Nasonia vitripennis</name>
    <dbReference type="NCBI Taxonomy" id="638"/>
    <lineage>
        <taxon>Bacteria</taxon>
        <taxon>Pseudomonadati</taxon>
        <taxon>Pseudomonadota</taxon>
        <taxon>Gammaproteobacteria</taxon>
        <taxon>Enterobacterales</taxon>
        <taxon>Morganellaceae</taxon>
        <taxon>Arsenophonus</taxon>
    </lineage>
</organism>
<evidence type="ECO:0000313" key="1">
    <source>
        <dbReference type="EMBL" id="QBY43734.1"/>
    </source>
</evidence>
<sequence length="48" mass="5862">MTNVKSTYEIRRFEQKAVSTVFLVSGYLLEEIEWQTFPRCQYVWLDQQ</sequence>